<keyword evidence="4 7" id="KW-0732">Signal</keyword>
<dbReference type="Pfam" id="PF02990">
    <property type="entry name" value="EMP70"/>
    <property type="match status" value="1"/>
</dbReference>
<dbReference type="PANTHER" id="PTHR10766:SF111">
    <property type="entry name" value="TRANSMEMBRANE 9 SUPERFAMILY MEMBER 2"/>
    <property type="match status" value="1"/>
</dbReference>
<feature type="transmembrane region" description="Helical" evidence="7">
    <location>
        <begin position="392"/>
        <end position="422"/>
    </location>
</feature>
<dbReference type="GO" id="GO:0016020">
    <property type="term" value="C:membrane"/>
    <property type="evidence" value="ECO:0007669"/>
    <property type="project" value="UniProtKB-SubCell"/>
</dbReference>
<keyword evidence="3 7" id="KW-0812">Transmembrane</keyword>
<keyword evidence="9" id="KW-1185">Reference proteome</keyword>
<dbReference type="GO" id="GO:0072657">
    <property type="term" value="P:protein localization to membrane"/>
    <property type="evidence" value="ECO:0007669"/>
    <property type="project" value="TreeGrafter"/>
</dbReference>
<keyword evidence="6 7" id="KW-0472">Membrane</keyword>
<evidence type="ECO:0000256" key="4">
    <source>
        <dbReference type="ARBA" id="ARBA00022729"/>
    </source>
</evidence>
<dbReference type="Proteomes" id="UP000285060">
    <property type="component" value="Unassembled WGS sequence"/>
</dbReference>
<feature type="transmembrane region" description="Helical" evidence="7">
    <location>
        <begin position="561"/>
        <end position="589"/>
    </location>
</feature>
<accession>A0A3R6ZKY7</accession>
<proteinExistence type="inferred from homology"/>
<sequence length="671" mass="75988">MRLSSAVSVLVFAAVQTARAAFYVPGVAPESWEEGEKLPLNVNKITSTKTLVPYEYYYLPFCAPSTPEEQQENLGEIMSGDAIMDSMYALHMNKEVRCQVLCKPMTYTPEKSALFVEMIENEYYVQWVLDNLPVLYQDPSFGNEGAEDNNPNAPLSAAYHRGFPVGDIDENGKYYLYNHVRIVVLTHPDPYADPGVPKWRVVGFEVVPTSIEHEFSGTLTSGSELESATCGKFVQVDEASESRRMYLDPTKTNTVLYTYDVQFVKSDISWENRWDRILSSRASNDQIHWFSIVNSLMIVLFLTGMIAMIMLRTLHRDIARYNEVQTTEEAAEESGWKLVHADVFRPPSYSPMLFSVVVGTGVQVVCMSSATMVIALLGLLSPANRGSLLTTLLLLFVFMGSFAEGVLCCGVCMPRSPILFAVGYHSSRTYKMFHGKDWKRTMLLTAVLYPGALFVVFFFLNLAFWAKASSQAVPFGTLFALLVLWFGISMPLVCLGSYFGFKQPAIEQPVKTNQIARQIPDQVWYLSTPFAVCIGGILPFGAVFIELFFIMSALWLHQIYYVFGFLFLVLVILVATCAEVTIVMCYFQLCAEDYHWWWRSFLTSGSAALYLYLYSFLYFFSKLNITELVSAFVYFGYMGMISLTFFFLTGTIGYFACFWFIRKIYASIKID</sequence>
<evidence type="ECO:0000313" key="9">
    <source>
        <dbReference type="Proteomes" id="UP000285060"/>
    </source>
</evidence>
<feature type="transmembrane region" description="Helical" evidence="7">
    <location>
        <begin position="353"/>
        <end position="380"/>
    </location>
</feature>
<feature type="chain" id="PRO_5018380161" description="Transmembrane 9 superfamily member" evidence="7">
    <location>
        <begin position="21"/>
        <end position="671"/>
    </location>
</feature>
<feature type="transmembrane region" description="Helical" evidence="7">
    <location>
        <begin position="632"/>
        <end position="661"/>
    </location>
</feature>
<comment type="subcellular location">
    <subcellularLocation>
        <location evidence="1">Membrane</location>
        <topology evidence="1">Multi-pass membrane protein</topology>
    </subcellularLocation>
</comment>
<reference evidence="8 9" key="1">
    <citation type="submission" date="2018-08" db="EMBL/GenBank/DDBJ databases">
        <title>Aphanomyces genome sequencing and annotation.</title>
        <authorList>
            <person name="Minardi D."/>
            <person name="Oidtmann B."/>
            <person name="Van Der Giezen M."/>
            <person name="Studholme D.J."/>
        </authorList>
    </citation>
    <scope>NUCLEOTIDE SEQUENCE [LARGE SCALE GENOMIC DNA]</scope>
    <source>
        <strain evidence="8 9">NJM0002</strain>
    </source>
</reference>
<dbReference type="InterPro" id="IPR004240">
    <property type="entry name" value="EMP70"/>
</dbReference>
<evidence type="ECO:0000256" key="1">
    <source>
        <dbReference type="ARBA" id="ARBA00004141"/>
    </source>
</evidence>
<feature type="transmembrane region" description="Helical" evidence="7">
    <location>
        <begin position="522"/>
        <end position="555"/>
    </location>
</feature>
<evidence type="ECO:0000313" key="8">
    <source>
        <dbReference type="EMBL" id="RHY26034.1"/>
    </source>
</evidence>
<evidence type="ECO:0000256" key="7">
    <source>
        <dbReference type="RuleBase" id="RU363079"/>
    </source>
</evidence>
<comment type="caution">
    <text evidence="8">The sequence shown here is derived from an EMBL/GenBank/DDBJ whole genome shotgun (WGS) entry which is preliminary data.</text>
</comment>
<name>A0A3R6ZKY7_9STRA</name>
<gene>
    <name evidence="8" type="ORF">DYB32_007918</name>
</gene>
<protein>
    <recommendedName>
        <fullName evidence="7">Transmembrane 9 superfamily member</fullName>
    </recommendedName>
</protein>
<feature type="transmembrane region" description="Helical" evidence="7">
    <location>
        <begin position="287"/>
        <end position="311"/>
    </location>
</feature>
<evidence type="ECO:0000256" key="5">
    <source>
        <dbReference type="ARBA" id="ARBA00022989"/>
    </source>
</evidence>
<evidence type="ECO:0000256" key="6">
    <source>
        <dbReference type="ARBA" id="ARBA00023136"/>
    </source>
</evidence>
<feature type="transmembrane region" description="Helical" evidence="7">
    <location>
        <begin position="601"/>
        <end position="620"/>
    </location>
</feature>
<dbReference type="GO" id="GO:0005737">
    <property type="term" value="C:cytoplasm"/>
    <property type="evidence" value="ECO:0007669"/>
    <property type="project" value="UniProtKB-ARBA"/>
</dbReference>
<comment type="similarity">
    <text evidence="2 7">Belongs to the nonaspanin (TM9SF) (TC 9.A.2) family.</text>
</comment>
<keyword evidence="5 7" id="KW-1133">Transmembrane helix</keyword>
<feature type="transmembrane region" description="Helical" evidence="7">
    <location>
        <begin position="478"/>
        <end position="501"/>
    </location>
</feature>
<feature type="transmembrane region" description="Helical" evidence="7">
    <location>
        <begin position="443"/>
        <end position="466"/>
    </location>
</feature>
<organism evidence="8 9">
    <name type="scientific">Aphanomyces invadans</name>
    <dbReference type="NCBI Taxonomy" id="157072"/>
    <lineage>
        <taxon>Eukaryota</taxon>
        <taxon>Sar</taxon>
        <taxon>Stramenopiles</taxon>
        <taxon>Oomycota</taxon>
        <taxon>Saprolegniomycetes</taxon>
        <taxon>Saprolegniales</taxon>
        <taxon>Verrucalvaceae</taxon>
        <taxon>Aphanomyces</taxon>
    </lineage>
</organism>
<dbReference type="AlphaFoldDB" id="A0A3R6ZKY7"/>
<feature type="signal peptide" evidence="7">
    <location>
        <begin position="1"/>
        <end position="20"/>
    </location>
</feature>
<evidence type="ECO:0000256" key="2">
    <source>
        <dbReference type="ARBA" id="ARBA00005227"/>
    </source>
</evidence>
<dbReference type="VEuPathDB" id="FungiDB:H310_06518"/>
<evidence type="ECO:0000256" key="3">
    <source>
        <dbReference type="ARBA" id="ARBA00022692"/>
    </source>
</evidence>
<dbReference type="EMBL" id="QUSY01001105">
    <property type="protein sequence ID" value="RHY26034.1"/>
    <property type="molecule type" value="Genomic_DNA"/>
</dbReference>
<dbReference type="PANTHER" id="PTHR10766">
    <property type="entry name" value="TRANSMEMBRANE 9 SUPERFAMILY PROTEIN"/>
    <property type="match status" value="1"/>
</dbReference>